<evidence type="ECO:0000313" key="1">
    <source>
        <dbReference type="EMBL" id="KZM21942.1"/>
    </source>
</evidence>
<evidence type="ECO:0000313" key="2">
    <source>
        <dbReference type="Proteomes" id="UP000076837"/>
    </source>
</evidence>
<gene>
    <name evidence="1" type="ORF">ST47_g6945</name>
</gene>
<dbReference type="PROSITE" id="PS50089">
    <property type="entry name" value="ZF_RING_2"/>
    <property type="match status" value="1"/>
</dbReference>
<comment type="caution">
    <text evidence="1">The sequence shown here is derived from an EMBL/GenBank/DDBJ whole genome shotgun (WGS) entry which is preliminary data.</text>
</comment>
<organism evidence="1 2">
    <name type="scientific">Didymella rabiei</name>
    <name type="common">Chickpea ascochyta blight fungus</name>
    <name type="synonym">Mycosphaerella rabiei</name>
    <dbReference type="NCBI Taxonomy" id="5454"/>
    <lineage>
        <taxon>Eukaryota</taxon>
        <taxon>Fungi</taxon>
        <taxon>Dikarya</taxon>
        <taxon>Ascomycota</taxon>
        <taxon>Pezizomycotina</taxon>
        <taxon>Dothideomycetes</taxon>
        <taxon>Pleosporomycetidae</taxon>
        <taxon>Pleosporales</taxon>
        <taxon>Pleosporineae</taxon>
        <taxon>Didymellaceae</taxon>
        <taxon>Ascochyta</taxon>
    </lineage>
</organism>
<proteinExistence type="predicted"/>
<reference evidence="1 2" key="1">
    <citation type="journal article" date="2016" name="Sci. Rep.">
        <title>Draft genome sequencing and secretome analysis of fungal phytopathogen Ascochyta rabiei provides insight into the necrotrophic effector repertoire.</title>
        <authorList>
            <person name="Verma S."/>
            <person name="Gazara R.K."/>
            <person name="Nizam S."/>
            <person name="Parween S."/>
            <person name="Chattopadhyay D."/>
            <person name="Verma P.K."/>
        </authorList>
    </citation>
    <scope>NUCLEOTIDE SEQUENCE [LARGE SCALE GENOMIC DNA]</scope>
    <source>
        <strain evidence="1 2">ArDII</strain>
    </source>
</reference>
<dbReference type="PANTHER" id="PTHR45676">
    <property type="entry name" value="RING-H2 FINGER PROTEIN ATL51-RELATED"/>
    <property type="match status" value="1"/>
</dbReference>
<dbReference type="SUPFAM" id="SSF57850">
    <property type="entry name" value="RING/U-box"/>
    <property type="match status" value="1"/>
</dbReference>
<keyword evidence="2" id="KW-1185">Reference proteome</keyword>
<dbReference type="Gene3D" id="3.30.40.10">
    <property type="entry name" value="Zinc/RING finger domain, C3HC4 (zinc finger)"/>
    <property type="match status" value="1"/>
</dbReference>
<dbReference type="STRING" id="5454.A0A163BS19"/>
<protein>
    <submittedName>
        <fullName evidence="1">Zinc ion binding</fullName>
    </submittedName>
</protein>
<dbReference type="SMART" id="SM00184">
    <property type="entry name" value="RING"/>
    <property type="match status" value="1"/>
</dbReference>
<dbReference type="Pfam" id="PF13639">
    <property type="entry name" value="zf-RING_2"/>
    <property type="match status" value="1"/>
</dbReference>
<dbReference type="OrthoDB" id="8062037at2759"/>
<accession>A0A163BS19</accession>
<name>A0A163BS19_DIDRA</name>
<dbReference type="AlphaFoldDB" id="A0A163BS19"/>
<dbReference type="Proteomes" id="UP000076837">
    <property type="component" value="Unassembled WGS sequence"/>
</dbReference>
<dbReference type="InterPro" id="IPR013083">
    <property type="entry name" value="Znf_RING/FYVE/PHD"/>
</dbReference>
<dbReference type="EMBL" id="JYNV01000231">
    <property type="protein sequence ID" value="KZM21942.1"/>
    <property type="molecule type" value="Genomic_DNA"/>
</dbReference>
<sequence>MPAVIREAGLGGFLTLEARRWNQHDNKSLLSPTTLAFLIPVLIVLFAAPFLCVFCIRRRQADRPVRRHGAVKAPALQRSEARERLELVTEVLTVIQNDEKAACVDRLEKKAHSDSPSILEKECAICLSTLHAPSPPEPAKVSNGNGLVDEAKVETPKLVAEREEILRLKECGHEFHAECLVSWVVLHKKSCPICRTVYYHDEPEKPTDIEAQTQASVREQPATIEPVSSTQPPVSNWHYFWTGRNLSQQHTQPGVRSSWQQFRRFRS</sequence>
<dbReference type="InterPro" id="IPR001841">
    <property type="entry name" value="Znf_RING"/>
</dbReference>